<dbReference type="AlphaFoldDB" id="A0AAD7Z8V4"/>
<comment type="caution">
    <text evidence="1">The sequence shown here is derived from an EMBL/GenBank/DDBJ whole genome shotgun (WGS) entry which is preliminary data.</text>
</comment>
<proteinExistence type="predicted"/>
<name>A0AAD7Z8V4_DIPPU</name>
<keyword evidence="2" id="KW-1185">Reference proteome</keyword>
<reference evidence="1" key="1">
    <citation type="journal article" date="2023" name="IScience">
        <title>Live-bearing cockroach genome reveals convergent evolutionary mechanisms linked to viviparity in insects and beyond.</title>
        <authorList>
            <person name="Fouks B."/>
            <person name="Harrison M.C."/>
            <person name="Mikhailova A.A."/>
            <person name="Marchal E."/>
            <person name="English S."/>
            <person name="Carruthers M."/>
            <person name="Jennings E.C."/>
            <person name="Chiamaka E.L."/>
            <person name="Frigard R.A."/>
            <person name="Pippel M."/>
            <person name="Attardo G.M."/>
            <person name="Benoit J.B."/>
            <person name="Bornberg-Bauer E."/>
            <person name="Tobe S.S."/>
        </authorList>
    </citation>
    <scope>NUCLEOTIDE SEQUENCE</scope>
    <source>
        <strain evidence="1">Stay&amp;Tobe</strain>
    </source>
</reference>
<dbReference type="Proteomes" id="UP001233999">
    <property type="component" value="Unassembled WGS sequence"/>
</dbReference>
<feature type="non-terminal residue" evidence="1">
    <location>
        <position position="1"/>
    </location>
</feature>
<organism evidence="1 2">
    <name type="scientific">Diploptera punctata</name>
    <name type="common">Pacific beetle cockroach</name>
    <dbReference type="NCBI Taxonomy" id="6984"/>
    <lineage>
        <taxon>Eukaryota</taxon>
        <taxon>Metazoa</taxon>
        <taxon>Ecdysozoa</taxon>
        <taxon>Arthropoda</taxon>
        <taxon>Hexapoda</taxon>
        <taxon>Insecta</taxon>
        <taxon>Pterygota</taxon>
        <taxon>Neoptera</taxon>
        <taxon>Polyneoptera</taxon>
        <taxon>Dictyoptera</taxon>
        <taxon>Blattodea</taxon>
        <taxon>Blaberoidea</taxon>
        <taxon>Blaberidae</taxon>
        <taxon>Diplopterinae</taxon>
        <taxon>Diploptera</taxon>
    </lineage>
</organism>
<accession>A0AAD7Z8V4</accession>
<feature type="non-terminal residue" evidence="1">
    <location>
        <position position="57"/>
    </location>
</feature>
<protein>
    <submittedName>
        <fullName evidence="1">Uncharacterized protein</fullName>
    </submittedName>
</protein>
<evidence type="ECO:0000313" key="2">
    <source>
        <dbReference type="Proteomes" id="UP001233999"/>
    </source>
</evidence>
<sequence>IAFLEFLKMLYLETYEFSNLPLLCNLSSLLLETKPNMFVMMFFFSSFKMGSSNGKLI</sequence>
<reference evidence="1" key="2">
    <citation type="submission" date="2023-05" db="EMBL/GenBank/DDBJ databases">
        <authorList>
            <person name="Fouks B."/>
        </authorList>
    </citation>
    <scope>NUCLEOTIDE SEQUENCE</scope>
    <source>
        <strain evidence="1">Stay&amp;Tobe</strain>
        <tissue evidence="1">Testes</tissue>
    </source>
</reference>
<evidence type="ECO:0000313" key="1">
    <source>
        <dbReference type="EMBL" id="KAJ9576275.1"/>
    </source>
</evidence>
<dbReference type="EMBL" id="JASPKZ010009802">
    <property type="protein sequence ID" value="KAJ9576275.1"/>
    <property type="molecule type" value="Genomic_DNA"/>
</dbReference>
<gene>
    <name evidence="1" type="ORF">L9F63_006874</name>
</gene>